<gene>
    <name evidence="5" type="primary">hycE_2</name>
    <name evidence="5" type="ORF">GALL_15190</name>
</gene>
<organism evidence="5">
    <name type="scientific">mine drainage metagenome</name>
    <dbReference type="NCBI Taxonomy" id="410659"/>
    <lineage>
        <taxon>unclassified sequences</taxon>
        <taxon>metagenomes</taxon>
        <taxon>ecological metagenomes</taxon>
    </lineage>
</organism>
<dbReference type="PANTHER" id="PTHR43485">
    <property type="entry name" value="HYDROGENASE-4 COMPONENT G"/>
    <property type="match status" value="1"/>
</dbReference>
<proteinExistence type="predicted"/>
<name>A0A1J5TPL0_9ZZZZ</name>
<evidence type="ECO:0000259" key="3">
    <source>
        <dbReference type="Pfam" id="PF00329"/>
    </source>
</evidence>
<dbReference type="GO" id="GO:0008137">
    <property type="term" value="F:NADH dehydrogenase (ubiquinone) activity"/>
    <property type="evidence" value="ECO:0007669"/>
    <property type="project" value="InterPro"/>
</dbReference>
<dbReference type="GO" id="GO:0016651">
    <property type="term" value="F:oxidoreductase activity, acting on NAD(P)H"/>
    <property type="evidence" value="ECO:0007669"/>
    <property type="project" value="InterPro"/>
</dbReference>
<sequence>MPIKHPNLKLSRLTDALPAWTGDIAPDDLHEICRQVHDGGGRLVALWGSDARLQFGGFKLHVVLVNETGMVCLNVQLSAEQPVYPDISQIFPAANRMQRATYDLLGIYAQEGHDHRKWLRHGAWHSGSFPLRKDFDAAASRTEEPDDYAFVRVEGQGVHEIPVGPVHAGIIEPGHFRFSIIGERVLRLEERLGYVHKGIEKRFESMSLQQGAKLAGRVSGDSTVAYAWAYAMAAESIGGVTPASRALWLRALLLERERVANHLGDLGYLGNDVALSFGLSQFWILKEQVLRNNATVFGHRYLMDKIVPGGVTVNLDIEGKRIIEQECDMLEQQVRLLRGIYDEHAGMQDRFIGTGRVEPKLAAQLGLCGLAGRASAQAWDARVQFACSPYDKLNVQMATYRNGDVAARVIVRFDELFESLRLQSEILAKLVNEEDKPSLLEKLPGNGFGIGMVEGWRGEVLVAIHTDAGGNLARVHPHDPSWQNWPLLEHAVIDNIVPDFPLINKSFNLSYSGQDL</sequence>
<accession>A0A1J5TPL0</accession>
<dbReference type="InterPro" id="IPR029014">
    <property type="entry name" value="NiFe-Hase_large"/>
</dbReference>
<comment type="caution">
    <text evidence="5">The sequence shown here is derived from an EMBL/GenBank/DDBJ whole genome shotgun (WGS) entry which is preliminary data.</text>
</comment>
<dbReference type="GO" id="GO:0016829">
    <property type="term" value="F:lyase activity"/>
    <property type="evidence" value="ECO:0007669"/>
    <property type="project" value="UniProtKB-KW"/>
</dbReference>
<keyword evidence="2" id="KW-0520">NAD</keyword>
<dbReference type="Pfam" id="PF00346">
    <property type="entry name" value="Complex1_49kDa"/>
    <property type="match status" value="1"/>
</dbReference>
<evidence type="ECO:0000259" key="4">
    <source>
        <dbReference type="Pfam" id="PF00346"/>
    </source>
</evidence>
<evidence type="ECO:0000256" key="2">
    <source>
        <dbReference type="ARBA" id="ARBA00023027"/>
    </source>
</evidence>
<dbReference type="PANTHER" id="PTHR43485:SF1">
    <property type="entry name" value="FORMATE HYDROGENLYASE SUBUNIT 5-RELATED"/>
    <property type="match status" value="1"/>
</dbReference>
<dbReference type="Gene3D" id="1.10.645.10">
    <property type="entry name" value="Cytochrome-c3 Hydrogenase, chain B"/>
    <property type="match status" value="1"/>
</dbReference>
<dbReference type="InterPro" id="IPR001135">
    <property type="entry name" value="NADH_Q_OxRdtase_suD"/>
</dbReference>
<dbReference type="EMBL" id="MLJW01000003">
    <property type="protein sequence ID" value="OIR18192.1"/>
    <property type="molecule type" value="Genomic_DNA"/>
</dbReference>
<dbReference type="SUPFAM" id="SSF143243">
    <property type="entry name" value="Nqo5-like"/>
    <property type="match status" value="1"/>
</dbReference>
<keyword evidence="5" id="KW-0456">Lyase</keyword>
<keyword evidence="1" id="KW-0560">Oxidoreductase</keyword>
<protein>
    <submittedName>
        <fullName evidence="5">Formate hydrogenlyase subunit 5</fullName>
    </submittedName>
</protein>
<dbReference type="Gene3D" id="3.30.460.80">
    <property type="entry name" value="NADH:ubiquinone oxidoreductase, 30kDa subunit"/>
    <property type="match status" value="1"/>
</dbReference>
<dbReference type="AlphaFoldDB" id="A0A1J5TPL0"/>
<evidence type="ECO:0000313" key="5">
    <source>
        <dbReference type="EMBL" id="OIR18192.1"/>
    </source>
</evidence>
<dbReference type="GO" id="GO:0048038">
    <property type="term" value="F:quinone binding"/>
    <property type="evidence" value="ECO:0007669"/>
    <property type="project" value="InterPro"/>
</dbReference>
<dbReference type="Pfam" id="PF00329">
    <property type="entry name" value="Complex1_30kDa"/>
    <property type="match status" value="1"/>
</dbReference>
<dbReference type="SUPFAM" id="SSF56762">
    <property type="entry name" value="HydB/Nqo4-like"/>
    <property type="match status" value="1"/>
</dbReference>
<dbReference type="InterPro" id="IPR001268">
    <property type="entry name" value="NADH_UbQ_OxRdtase_30kDa_su"/>
</dbReference>
<evidence type="ECO:0000256" key="1">
    <source>
        <dbReference type="ARBA" id="ARBA00023002"/>
    </source>
</evidence>
<reference evidence="5" key="1">
    <citation type="submission" date="2016-10" db="EMBL/GenBank/DDBJ databases">
        <title>Sequence of Gallionella enrichment culture.</title>
        <authorList>
            <person name="Poehlein A."/>
            <person name="Muehling M."/>
            <person name="Daniel R."/>
        </authorList>
    </citation>
    <scope>NUCLEOTIDE SEQUENCE</scope>
</reference>
<dbReference type="GO" id="GO:0051287">
    <property type="term" value="F:NAD binding"/>
    <property type="evidence" value="ECO:0007669"/>
    <property type="project" value="InterPro"/>
</dbReference>
<dbReference type="InterPro" id="IPR037232">
    <property type="entry name" value="NADH_quin_OxRdtase_su_C/D-like"/>
</dbReference>
<feature type="domain" description="NADH-quinone oxidoreductase subunit D" evidence="4">
    <location>
        <begin position="286"/>
        <end position="432"/>
    </location>
</feature>
<dbReference type="InterPro" id="IPR052197">
    <property type="entry name" value="ComplexI_49kDa-like"/>
</dbReference>
<feature type="domain" description="NADH:ubiquinone oxidoreductase 30kDa subunit" evidence="3">
    <location>
        <begin position="24"/>
        <end position="139"/>
    </location>
</feature>